<protein>
    <recommendedName>
        <fullName evidence="3">DNA primase</fullName>
    </recommendedName>
</protein>
<dbReference type="SUPFAM" id="SSF56731">
    <property type="entry name" value="DNA primase core"/>
    <property type="match status" value="1"/>
</dbReference>
<name>A0ABU9K2Y5_9BACI</name>
<dbReference type="EMBL" id="JBBYAK010000002">
    <property type="protein sequence ID" value="MEL3959469.1"/>
    <property type="molecule type" value="Genomic_DNA"/>
</dbReference>
<dbReference type="PANTHER" id="PTHR30313:SF2">
    <property type="entry name" value="DNA PRIMASE"/>
    <property type="match status" value="1"/>
</dbReference>
<accession>A0ABU9K2Y5</accession>
<comment type="caution">
    <text evidence="1">The sequence shown here is derived from an EMBL/GenBank/DDBJ whole genome shotgun (WGS) entry which is preliminary data.</text>
</comment>
<evidence type="ECO:0008006" key="3">
    <source>
        <dbReference type="Google" id="ProtNLM"/>
    </source>
</evidence>
<evidence type="ECO:0000313" key="2">
    <source>
        <dbReference type="Proteomes" id="UP001459714"/>
    </source>
</evidence>
<keyword evidence="2" id="KW-1185">Reference proteome</keyword>
<organism evidence="1 2">
    <name type="scientific">Caldifermentibacillus hisashii</name>
    <dbReference type="NCBI Taxonomy" id="996558"/>
    <lineage>
        <taxon>Bacteria</taxon>
        <taxon>Bacillati</taxon>
        <taxon>Bacillota</taxon>
        <taxon>Bacilli</taxon>
        <taxon>Bacillales</taxon>
        <taxon>Bacillaceae</taxon>
        <taxon>Caldifermentibacillus</taxon>
    </lineage>
</organism>
<dbReference type="Gene3D" id="3.40.1360.10">
    <property type="match status" value="1"/>
</dbReference>
<dbReference type="PANTHER" id="PTHR30313">
    <property type="entry name" value="DNA PRIMASE"/>
    <property type="match status" value="1"/>
</dbReference>
<dbReference type="RefSeq" id="WP_342021104.1">
    <property type="nucleotide sequence ID" value="NZ_JBBYAK010000002.1"/>
</dbReference>
<gene>
    <name evidence="1" type="ORF">NST17_20165</name>
</gene>
<reference evidence="1 2" key="1">
    <citation type="submission" date="2024-03" db="EMBL/GenBank/DDBJ databases">
        <title>Bacilli Hybrid Assemblies.</title>
        <authorList>
            <person name="Kovac J."/>
        </authorList>
    </citation>
    <scope>NUCLEOTIDE SEQUENCE [LARGE SCALE GENOMIC DNA]</scope>
    <source>
        <strain evidence="1 2">FSL M8-0022</strain>
    </source>
</reference>
<dbReference type="Proteomes" id="UP001459714">
    <property type="component" value="Unassembled WGS sequence"/>
</dbReference>
<sequence>MDAQALKERIIADEKIGLILEELGMKHIKEKDDYFSCCMPDGNRKNSTVIYKNSLHVDAYTRNILDRYGNSDIISLVTFINGTYFTESIKWICDICGYDYYKNDNIQSGALAWINNMWKIYKEGSQEEDDEFVEPIDERILHYFGRYGNPMFYNDGISYETQWEFELGFDLKYHMITIPIRDEIGTLVGIKGRLYKEILSENESKYFYIQPCAKNSILYGLDKTKKYIKEANEVIVCESEKGVQQLWTMGYKNAVAIGGHKLSKTQVQKLTHLNVPVVIAYDEGAEIGKDEKVDKSFYRNEFNKFLEKQTVYCIYDKTKKILNKKESPSDDPEKWELLYNKYKIKVRG</sequence>
<evidence type="ECO:0000313" key="1">
    <source>
        <dbReference type="EMBL" id="MEL3959469.1"/>
    </source>
</evidence>
<dbReference type="InterPro" id="IPR050219">
    <property type="entry name" value="DnaG_primase"/>
</dbReference>
<proteinExistence type="predicted"/>